<reference evidence="2 3" key="1">
    <citation type="journal article" date="2022" name="Nat. Plants">
        <title>Genomes of leafy and leafless Platanthera orchids illuminate the evolution of mycoheterotrophy.</title>
        <authorList>
            <person name="Li M.H."/>
            <person name="Liu K.W."/>
            <person name="Li Z."/>
            <person name="Lu H.C."/>
            <person name="Ye Q.L."/>
            <person name="Zhang D."/>
            <person name="Wang J.Y."/>
            <person name="Li Y.F."/>
            <person name="Zhong Z.M."/>
            <person name="Liu X."/>
            <person name="Yu X."/>
            <person name="Liu D.K."/>
            <person name="Tu X.D."/>
            <person name="Liu B."/>
            <person name="Hao Y."/>
            <person name="Liao X.Y."/>
            <person name="Jiang Y.T."/>
            <person name="Sun W.H."/>
            <person name="Chen J."/>
            <person name="Chen Y.Q."/>
            <person name="Ai Y."/>
            <person name="Zhai J.W."/>
            <person name="Wu S.S."/>
            <person name="Zhou Z."/>
            <person name="Hsiao Y.Y."/>
            <person name="Wu W.L."/>
            <person name="Chen Y.Y."/>
            <person name="Lin Y.F."/>
            <person name="Hsu J.L."/>
            <person name="Li C.Y."/>
            <person name="Wang Z.W."/>
            <person name="Zhao X."/>
            <person name="Zhong W.Y."/>
            <person name="Ma X.K."/>
            <person name="Ma L."/>
            <person name="Huang J."/>
            <person name="Chen G.Z."/>
            <person name="Huang M.Z."/>
            <person name="Huang L."/>
            <person name="Peng D.H."/>
            <person name="Luo Y.B."/>
            <person name="Zou S.Q."/>
            <person name="Chen S.P."/>
            <person name="Lan S."/>
            <person name="Tsai W.C."/>
            <person name="Van de Peer Y."/>
            <person name="Liu Z.J."/>
        </authorList>
    </citation>
    <scope>NUCLEOTIDE SEQUENCE [LARGE SCALE GENOMIC DNA]</scope>
    <source>
        <strain evidence="2">Lor287</strain>
    </source>
</reference>
<evidence type="ECO:0000313" key="3">
    <source>
        <dbReference type="Proteomes" id="UP001418222"/>
    </source>
</evidence>
<sequence>MGEILEGEMCGMTLSEPKNGNAQHLRVVSVSPLRTGLEEKGEQGRRRGDPAAGGAPEHRISIRDRILDGKSEAKLFNRLLLHDGRAKICEGNDPLHRACVVALLPLHGEIPLSRVSVEERNPFGDPWGLTSRRTRKAWAESHCRHDVALEGKSFREKGEQGRRRGDPAAGGAPEHRISIRDRILDGKSEAKLFNRLLLHDGRAKICEGNDPLHRACVVALLPLHGEIPLSRVSVEERNPFG</sequence>
<evidence type="ECO:0000313" key="2">
    <source>
        <dbReference type="EMBL" id="KAK8913653.1"/>
    </source>
</evidence>
<feature type="compositionally biased region" description="Basic and acidic residues" evidence="1">
    <location>
        <begin position="36"/>
        <end position="49"/>
    </location>
</feature>
<dbReference type="AlphaFoldDB" id="A0AAP0FS68"/>
<dbReference type="Proteomes" id="UP001418222">
    <property type="component" value="Unassembled WGS sequence"/>
</dbReference>
<dbReference type="EMBL" id="JBBWWQ010000021">
    <property type="protein sequence ID" value="KAK8913653.1"/>
    <property type="molecule type" value="Genomic_DNA"/>
</dbReference>
<name>A0AAP0FS68_9ASPA</name>
<protein>
    <submittedName>
        <fullName evidence="2">Uncharacterized protein</fullName>
    </submittedName>
</protein>
<gene>
    <name evidence="2" type="ORF">KSP39_PZI024008</name>
</gene>
<proteinExistence type="predicted"/>
<organism evidence="2 3">
    <name type="scientific">Platanthera zijinensis</name>
    <dbReference type="NCBI Taxonomy" id="2320716"/>
    <lineage>
        <taxon>Eukaryota</taxon>
        <taxon>Viridiplantae</taxon>
        <taxon>Streptophyta</taxon>
        <taxon>Embryophyta</taxon>
        <taxon>Tracheophyta</taxon>
        <taxon>Spermatophyta</taxon>
        <taxon>Magnoliopsida</taxon>
        <taxon>Liliopsida</taxon>
        <taxon>Asparagales</taxon>
        <taxon>Orchidaceae</taxon>
        <taxon>Orchidoideae</taxon>
        <taxon>Orchideae</taxon>
        <taxon>Orchidinae</taxon>
        <taxon>Platanthera</taxon>
    </lineage>
</organism>
<evidence type="ECO:0000256" key="1">
    <source>
        <dbReference type="SAM" id="MobiDB-lite"/>
    </source>
</evidence>
<feature type="compositionally biased region" description="Basic and acidic residues" evidence="1">
    <location>
        <begin position="151"/>
        <end position="166"/>
    </location>
</feature>
<feature type="region of interest" description="Disordered" evidence="1">
    <location>
        <begin position="151"/>
        <end position="175"/>
    </location>
</feature>
<keyword evidence="3" id="KW-1185">Reference proteome</keyword>
<comment type="caution">
    <text evidence="2">The sequence shown here is derived from an EMBL/GenBank/DDBJ whole genome shotgun (WGS) entry which is preliminary data.</text>
</comment>
<accession>A0AAP0FS68</accession>
<feature type="region of interest" description="Disordered" evidence="1">
    <location>
        <begin position="33"/>
        <end position="59"/>
    </location>
</feature>